<dbReference type="Proteomes" id="UP000266861">
    <property type="component" value="Unassembled WGS sequence"/>
</dbReference>
<accession>A0A397JQG8</accession>
<feature type="region of interest" description="Disordered" evidence="1">
    <location>
        <begin position="1"/>
        <end position="38"/>
    </location>
</feature>
<evidence type="ECO:0000256" key="1">
    <source>
        <dbReference type="SAM" id="MobiDB-lite"/>
    </source>
</evidence>
<evidence type="ECO:0000313" key="3">
    <source>
        <dbReference type="Proteomes" id="UP000266861"/>
    </source>
</evidence>
<organism evidence="2 3">
    <name type="scientific">Diversispora epigaea</name>
    <dbReference type="NCBI Taxonomy" id="1348612"/>
    <lineage>
        <taxon>Eukaryota</taxon>
        <taxon>Fungi</taxon>
        <taxon>Fungi incertae sedis</taxon>
        <taxon>Mucoromycota</taxon>
        <taxon>Glomeromycotina</taxon>
        <taxon>Glomeromycetes</taxon>
        <taxon>Diversisporales</taxon>
        <taxon>Diversisporaceae</taxon>
        <taxon>Diversispora</taxon>
    </lineage>
</organism>
<dbReference type="EMBL" id="PQFF01000038">
    <property type="protein sequence ID" value="RHZ87163.1"/>
    <property type="molecule type" value="Genomic_DNA"/>
</dbReference>
<dbReference type="OrthoDB" id="642895at2759"/>
<evidence type="ECO:0000313" key="2">
    <source>
        <dbReference type="EMBL" id="RHZ87163.1"/>
    </source>
</evidence>
<sequence>METIDNKKAKTTETVKNRRNNLNNNNNNNNDASERDDDGDELNFEFERLREILRVIIQKAIEEFIDLWLNVCPNMDAMNSLRAYKKNDRIRKKTDPRHFFQSSFRLLEEKWRKSCWPNLVKIKDKLIITFRFFLHAIGWEFC</sequence>
<name>A0A397JQG8_9GLOM</name>
<comment type="caution">
    <text evidence="2">The sequence shown here is derived from an EMBL/GenBank/DDBJ whole genome shotgun (WGS) entry which is preliminary data.</text>
</comment>
<proteinExistence type="predicted"/>
<protein>
    <submittedName>
        <fullName evidence="2">Uncharacterized protein</fullName>
    </submittedName>
</protein>
<dbReference type="STRING" id="1348612.A0A397JQG8"/>
<gene>
    <name evidence="2" type="ORF">Glove_40g102</name>
</gene>
<reference evidence="2 3" key="1">
    <citation type="submission" date="2018-08" db="EMBL/GenBank/DDBJ databases">
        <title>Genome and evolution of the arbuscular mycorrhizal fungus Diversispora epigaea (formerly Glomus versiforme) and its bacterial endosymbionts.</title>
        <authorList>
            <person name="Sun X."/>
            <person name="Fei Z."/>
            <person name="Harrison M."/>
        </authorList>
    </citation>
    <scope>NUCLEOTIDE SEQUENCE [LARGE SCALE GENOMIC DNA]</scope>
    <source>
        <strain evidence="2 3">IT104</strain>
    </source>
</reference>
<feature type="compositionally biased region" description="Basic and acidic residues" evidence="1">
    <location>
        <begin position="1"/>
        <end position="16"/>
    </location>
</feature>
<feature type="compositionally biased region" description="Low complexity" evidence="1">
    <location>
        <begin position="20"/>
        <end position="30"/>
    </location>
</feature>
<dbReference type="AlphaFoldDB" id="A0A397JQG8"/>
<keyword evidence="3" id="KW-1185">Reference proteome</keyword>